<organism evidence="9 10">
    <name type="scientific">Vibrio thalassae</name>
    <dbReference type="NCBI Taxonomy" id="1243014"/>
    <lineage>
        <taxon>Bacteria</taxon>
        <taxon>Pseudomonadati</taxon>
        <taxon>Pseudomonadota</taxon>
        <taxon>Gammaproteobacteria</taxon>
        <taxon>Vibrionales</taxon>
        <taxon>Vibrionaceae</taxon>
        <taxon>Vibrio</taxon>
    </lineage>
</organism>
<evidence type="ECO:0000256" key="5">
    <source>
        <dbReference type="ARBA" id="ARBA00022989"/>
    </source>
</evidence>
<proteinExistence type="inferred from homology"/>
<feature type="transmembrane region" description="Helical" evidence="7">
    <location>
        <begin position="12"/>
        <end position="35"/>
    </location>
</feature>
<name>A0A240EMZ0_9VIBR</name>
<gene>
    <name evidence="9" type="ORF">VTH8203_03676</name>
</gene>
<feature type="transmembrane region" description="Helical" evidence="7">
    <location>
        <begin position="219"/>
        <end position="237"/>
    </location>
</feature>
<reference evidence="10" key="1">
    <citation type="submission" date="2016-06" db="EMBL/GenBank/DDBJ databases">
        <authorList>
            <person name="Rodrigo-Torres L."/>
            <person name="Arahal R.D."/>
            <person name="Lucena T."/>
        </authorList>
    </citation>
    <scope>NUCLEOTIDE SEQUENCE [LARGE SCALE GENOMIC DNA]</scope>
    <source>
        <strain evidence="10">CECT8203</strain>
    </source>
</reference>
<comment type="similarity">
    <text evidence="2">Belongs to the acyltransferase 3 family.</text>
</comment>
<dbReference type="GO" id="GO:0009246">
    <property type="term" value="P:enterobacterial common antigen biosynthetic process"/>
    <property type="evidence" value="ECO:0007669"/>
    <property type="project" value="TreeGrafter"/>
</dbReference>
<dbReference type="GO" id="GO:0005886">
    <property type="term" value="C:plasma membrane"/>
    <property type="evidence" value="ECO:0007669"/>
    <property type="project" value="UniProtKB-SubCell"/>
</dbReference>
<evidence type="ECO:0000256" key="6">
    <source>
        <dbReference type="ARBA" id="ARBA00023136"/>
    </source>
</evidence>
<feature type="transmembrane region" description="Helical" evidence="7">
    <location>
        <begin position="78"/>
        <end position="97"/>
    </location>
</feature>
<keyword evidence="10" id="KW-1185">Reference proteome</keyword>
<keyword evidence="4 7" id="KW-0812">Transmembrane</keyword>
<dbReference type="RefSeq" id="WP_096994969.1">
    <property type="nucleotide sequence ID" value="NZ_JBHSII010000011.1"/>
</dbReference>
<keyword evidence="6 7" id="KW-0472">Membrane</keyword>
<dbReference type="PANTHER" id="PTHR40074:SF2">
    <property type="entry name" value="O-ACETYLTRANSFERASE WECH"/>
    <property type="match status" value="1"/>
</dbReference>
<dbReference type="AlphaFoldDB" id="A0A240EMZ0"/>
<dbReference type="Proteomes" id="UP000219336">
    <property type="component" value="Unassembled WGS sequence"/>
</dbReference>
<feature type="transmembrane region" description="Helical" evidence="7">
    <location>
        <begin position="47"/>
        <end position="66"/>
    </location>
</feature>
<keyword evidence="3" id="KW-1003">Cell membrane</keyword>
<evidence type="ECO:0000256" key="2">
    <source>
        <dbReference type="ARBA" id="ARBA00007400"/>
    </source>
</evidence>
<accession>A0A240EMZ0</accession>
<evidence type="ECO:0000259" key="8">
    <source>
        <dbReference type="Pfam" id="PF01757"/>
    </source>
</evidence>
<dbReference type="EMBL" id="OANU01000092">
    <property type="protein sequence ID" value="SNX50028.1"/>
    <property type="molecule type" value="Genomic_DNA"/>
</dbReference>
<feature type="domain" description="Acyltransferase 3" evidence="8">
    <location>
        <begin position="8"/>
        <end position="327"/>
    </location>
</feature>
<evidence type="ECO:0000256" key="4">
    <source>
        <dbReference type="ARBA" id="ARBA00022692"/>
    </source>
</evidence>
<feature type="transmembrane region" description="Helical" evidence="7">
    <location>
        <begin position="279"/>
        <end position="301"/>
    </location>
</feature>
<feature type="transmembrane region" description="Helical" evidence="7">
    <location>
        <begin position="160"/>
        <end position="182"/>
    </location>
</feature>
<keyword evidence="9" id="KW-0012">Acyltransferase</keyword>
<dbReference type="OrthoDB" id="1072135at2"/>
<feature type="transmembrane region" description="Helical" evidence="7">
    <location>
        <begin position="188"/>
        <end position="207"/>
    </location>
</feature>
<dbReference type="GO" id="GO:0016413">
    <property type="term" value="F:O-acetyltransferase activity"/>
    <property type="evidence" value="ECO:0007669"/>
    <property type="project" value="TreeGrafter"/>
</dbReference>
<comment type="subcellular location">
    <subcellularLocation>
        <location evidence="1">Cell membrane</location>
        <topology evidence="1">Multi-pass membrane protein</topology>
    </subcellularLocation>
</comment>
<evidence type="ECO:0000256" key="1">
    <source>
        <dbReference type="ARBA" id="ARBA00004651"/>
    </source>
</evidence>
<evidence type="ECO:0000256" key="7">
    <source>
        <dbReference type="SAM" id="Phobius"/>
    </source>
</evidence>
<feature type="transmembrane region" description="Helical" evidence="7">
    <location>
        <begin position="249"/>
        <end position="267"/>
    </location>
</feature>
<keyword evidence="9" id="KW-0808">Transferase</keyword>
<keyword evidence="5 7" id="KW-1133">Transmembrane helix</keyword>
<evidence type="ECO:0000313" key="9">
    <source>
        <dbReference type="EMBL" id="SNX50028.1"/>
    </source>
</evidence>
<feature type="transmembrane region" description="Helical" evidence="7">
    <location>
        <begin position="134"/>
        <end position="153"/>
    </location>
</feature>
<feature type="transmembrane region" description="Helical" evidence="7">
    <location>
        <begin position="313"/>
        <end position="330"/>
    </location>
</feature>
<protein>
    <submittedName>
        <fullName evidence="9">Acyltransferase family protein</fullName>
    </submittedName>
</protein>
<dbReference type="InterPro" id="IPR002656">
    <property type="entry name" value="Acyl_transf_3_dom"/>
</dbReference>
<dbReference type="Pfam" id="PF01757">
    <property type="entry name" value="Acyl_transf_3"/>
    <property type="match status" value="1"/>
</dbReference>
<evidence type="ECO:0000256" key="3">
    <source>
        <dbReference type="ARBA" id="ARBA00022475"/>
    </source>
</evidence>
<dbReference type="PANTHER" id="PTHR40074">
    <property type="entry name" value="O-ACETYLTRANSFERASE WECH"/>
    <property type="match status" value="1"/>
</dbReference>
<sequence length="355" mass="40589">MSSKQKIASFEFARVIALIAVISIHCQLFMDYGFIGDEPWLNYITNQLARFAVPLFFLIAGYLIYPKLNAKPYQTTKAYTLPLMLIWLIWSVIYLVLPFNLAVVAEHGYLAERQGYWNYLLQAPLNSLFEGGLVHLWFIPSLALAVLMIAWFVDNKCRALLLPFAAIFYIYGLMAGSYLSLTEIETPIFSRNGPFFSFLMVAIGFEVRRREWSITSTHAVILALFGMVLHFSEAFYLNSLGQVFNMNDFLLGTVFWSTGIFFWLLNHPNFGNHPVWHSLAKWVLPIYVVHLLVTIYMNNIAGMLGASQWTRDLIVFFGTLFGSYLLVIVLEKTPLAFKKLRALTQPISPSSCEPR</sequence>
<evidence type="ECO:0000313" key="10">
    <source>
        <dbReference type="Proteomes" id="UP000219336"/>
    </source>
</evidence>